<dbReference type="PROSITE" id="PS00374">
    <property type="entry name" value="MGMT"/>
    <property type="match status" value="1"/>
</dbReference>
<evidence type="ECO:0000313" key="11">
    <source>
        <dbReference type="EMBL" id="AEO07229.1"/>
    </source>
</evidence>
<dbReference type="FunFam" id="1.10.10.10:FF:000214">
    <property type="entry name" value="Methylated-DNA--protein-cysteine methyltransferase"/>
    <property type="match status" value="1"/>
</dbReference>
<evidence type="ECO:0000256" key="5">
    <source>
        <dbReference type="ARBA" id="ARBA00022679"/>
    </source>
</evidence>
<dbReference type="GO" id="GO:0006281">
    <property type="term" value="P:DNA repair"/>
    <property type="evidence" value="ECO:0007669"/>
    <property type="project" value="UniProtKB-KW"/>
</dbReference>
<accession>A0A0H3GJH2</accession>
<dbReference type="EC" id="2.1.1.63" evidence="3"/>
<dbReference type="GO" id="GO:0032259">
    <property type="term" value="P:methylation"/>
    <property type="evidence" value="ECO:0007669"/>
    <property type="project" value="UniProtKB-KW"/>
</dbReference>
<dbReference type="Pfam" id="PF01035">
    <property type="entry name" value="DNA_binding_1"/>
    <property type="match status" value="1"/>
</dbReference>
<evidence type="ECO:0000256" key="8">
    <source>
        <dbReference type="ARBA" id="ARBA00049348"/>
    </source>
</evidence>
<organism evidence="11 12">
    <name type="scientific">Listeria monocytogenes serotype 1/2a (strain 10403S)</name>
    <dbReference type="NCBI Taxonomy" id="393133"/>
    <lineage>
        <taxon>Bacteria</taxon>
        <taxon>Bacillati</taxon>
        <taxon>Bacillota</taxon>
        <taxon>Bacilli</taxon>
        <taxon>Bacillales</taxon>
        <taxon>Listeriaceae</taxon>
        <taxon>Listeria</taxon>
    </lineage>
</organism>
<feature type="domain" description="Methylguanine DNA methyltransferase ribonuclease-like" evidence="10">
    <location>
        <begin position="4"/>
        <end position="69"/>
    </location>
</feature>
<evidence type="ECO:0000259" key="9">
    <source>
        <dbReference type="Pfam" id="PF01035"/>
    </source>
</evidence>
<dbReference type="SUPFAM" id="SSF46767">
    <property type="entry name" value="Methylated DNA-protein cysteine methyltransferase, C-terminal domain"/>
    <property type="match status" value="1"/>
</dbReference>
<dbReference type="Pfam" id="PF02870">
    <property type="entry name" value="Methyltransf_1N"/>
    <property type="match status" value="1"/>
</dbReference>
<dbReference type="InterPro" id="IPR001497">
    <property type="entry name" value="MethylDNA_cys_MeTrfase_AS"/>
</dbReference>
<comment type="catalytic activity">
    <reaction evidence="8">
        <text>a 6-O-methyl-2'-deoxyguanosine in DNA + L-cysteinyl-[protein] = S-methyl-L-cysteinyl-[protein] + a 2'-deoxyguanosine in DNA</text>
        <dbReference type="Rhea" id="RHEA:24000"/>
        <dbReference type="Rhea" id="RHEA-COMP:10131"/>
        <dbReference type="Rhea" id="RHEA-COMP:10132"/>
        <dbReference type="Rhea" id="RHEA-COMP:11367"/>
        <dbReference type="Rhea" id="RHEA-COMP:11368"/>
        <dbReference type="ChEBI" id="CHEBI:29950"/>
        <dbReference type="ChEBI" id="CHEBI:82612"/>
        <dbReference type="ChEBI" id="CHEBI:85445"/>
        <dbReference type="ChEBI" id="CHEBI:85448"/>
        <dbReference type="EC" id="2.1.1.63"/>
    </reaction>
</comment>
<protein>
    <recommendedName>
        <fullName evidence="3">methylated-DNA--[protein]-cysteine S-methyltransferase</fullName>
        <ecNumber evidence="3">2.1.1.63</ecNumber>
    </recommendedName>
</protein>
<evidence type="ECO:0000256" key="2">
    <source>
        <dbReference type="ARBA" id="ARBA00008711"/>
    </source>
</evidence>
<dbReference type="EMBL" id="CP002002">
    <property type="protein sequence ID" value="AEO07229.1"/>
    <property type="molecule type" value="Genomic_DNA"/>
</dbReference>
<keyword evidence="4 11" id="KW-0489">Methyltransferase</keyword>
<evidence type="ECO:0000256" key="7">
    <source>
        <dbReference type="ARBA" id="ARBA00023204"/>
    </source>
</evidence>
<evidence type="ECO:0000256" key="4">
    <source>
        <dbReference type="ARBA" id="ARBA00022603"/>
    </source>
</evidence>
<evidence type="ECO:0000259" key="10">
    <source>
        <dbReference type="Pfam" id="PF02870"/>
    </source>
</evidence>
<evidence type="ECO:0000313" key="12">
    <source>
        <dbReference type="Proteomes" id="UP000001288"/>
    </source>
</evidence>
<dbReference type="InterPro" id="IPR036388">
    <property type="entry name" value="WH-like_DNA-bd_sf"/>
</dbReference>
<gene>
    <name evidence="11" type="ordered locus">LMRG_01590</name>
</gene>
<keyword evidence="5 11" id="KW-0808">Transferase</keyword>
<dbReference type="PANTHER" id="PTHR10815">
    <property type="entry name" value="METHYLATED-DNA--PROTEIN-CYSTEINE METHYLTRANSFERASE"/>
    <property type="match status" value="1"/>
</dbReference>
<proteinExistence type="inferred from homology"/>
<keyword evidence="6" id="KW-0227">DNA damage</keyword>
<dbReference type="CDD" id="cd06445">
    <property type="entry name" value="ATase"/>
    <property type="match status" value="1"/>
</dbReference>
<dbReference type="Proteomes" id="UP000001288">
    <property type="component" value="Chromosome"/>
</dbReference>
<evidence type="ECO:0000256" key="6">
    <source>
        <dbReference type="ARBA" id="ARBA00022763"/>
    </source>
</evidence>
<comment type="similarity">
    <text evidence="2">Belongs to the MGMT family.</text>
</comment>
<evidence type="ECO:0000256" key="1">
    <source>
        <dbReference type="ARBA" id="ARBA00001286"/>
    </source>
</evidence>
<sequence>MTDLYYDTLHFSDTELYFAATKMGLVYVGTKAEKLQSAERSPEKMNIYKEELAAYLHGELTNFTVPIDLSATPLQLEVFHALKTIPYGETRTYTEIAELINRPKAVRAVGTAIGRNPLLFIIPCHRVIGKNGNLTGYSGGIGMKESLLKLEKANLNQFSF</sequence>
<dbReference type="PANTHER" id="PTHR10815:SF12">
    <property type="entry name" value="METHYLATED-DNA--PROTEIN-CYSTEINE METHYLTRANSFERASE, INDUCIBLE"/>
    <property type="match status" value="1"/>
</dbReference>
<comment type="catalytic activity">
    <reaction evidence="1">
        <text>a 4-O-methyl-thymidine in DNA + L-cysteinyl-[protein] = a thymidine in DNA + S-methyl-L-cysteinyl-[protein]</text>
        <dbReference type="Rhea" id="RHEA:53428"/>
        <dbReference type="Rhea" id="RHEA-COMP:10131"/>
        <dbReference type="Rhea" id="RHEA-COMP:10132"/>
        <dbReference type="Rhea" id="RHEA-COMP:13555"/>
        <dbReference type="Rhea" id="RHEA-COMP:13556"/>
        <dbReference type="ChEBI" id="CHEBI:29950"/>
        <dbReference type="ChEBI" id="CHEBI:82612"/>
        <dbReference type="ChEBI" id="CHEBI:137386"/>
        <dbReference type="ChEBI" id="CHEBI:137387"/>
        <dbReference type="EC" id="2.1.1.63"/>
    </reaction>
</comment>
<feature type="domain" description="Methylated-DNA-[protein]-cysteine S-methyltransferase DNA binding" evidence="9">
    <location>
        <begin position="74"/>
        <end position="152"/>
    </location>
</feature>
<dbReference type="RefSeq" id="WP_014601057.1">
    <property type="nucleotide sequence ID" value="NC_017544.1"/>
</dbReference>
<dbReference type="InterPro" id="IPR008332">
    <property type="entry name" value="MethylG_MeTrfase_N"/>
</dbReference>
<name>A0A0H3GJH2_LISM4</name>
<dbReference type="GO" id="GO:0003908">
    <property type="term" value="F:methylated-DNA-[protein]-cysteine S-methyltransferase activity"/>
    <property type="evidence" value="ECO:0007669"/>
    <property type="project" value="UniProtKB-EC"/>
</dbReference>
<keyword evidence="7" id="KW-0234">DNA repair</keyword>
<evidence type="ECO:0000256" key="3">
    <source>
        <dbReference type="ARBA" id="ARBA00011918"/>
    </source>
</evidence>
<dbReference type="NCBIfam" id="TIGR00589">
    <property type="entry name" value="ogt"/>
    <property type="match status" value="1"/>
</dbReference>
<dbReference type="InterPro" id="IPR014048">
    <property type="entry name" value="MethylDNA_cys_MeTrfase_DNA-bd"/>
</dbReference>
<dbReference type="Gene3D" id="1.10.10.10">
    <property type="entry name" value="Winged helix-like DNA-binding domain superfamily/Winged helix DNA-binding domain"/>
    <property type="match status" value="1"/>
</dbReference>
<dbReference type="HOGENOM" id="CLU_000445_52_2_9"/>
<reference evidence="12" key="1">
    <citation type="submission" date="2010-04" db="EMBL/GenBank/DDBJ databases">
        <title>The genome sequence of Listeria monocytogenes strain 10403S.</title>
        <authorList>
            <consortium name="The Broad Institute Genome Sequencing Platform"/>
            <consortium name="The Broad Institute Genome Sequencing Center for Infectious Disease."/>
            <person name="Borowsky M."/>
            <person name="Borodovsky M."/>
            <person name="Young S.K."/>
            <person name="Zeng Q."/>
            <person name="Koehrsen M."/>
            <person name="Fitzgerald M."/>
            <person name="Wiedmann M."/>
            <person name="Swaminathan B."/>
            <person name="Lauer P."/>
            <person name="Portnoy D."/>
            <person name="Cossart P."/>
            <person name="Buchrieser C."/>
            <person name="Higgins D."/>
            <person name="Abouelleil A."/>
            <person name="Alvarado L."/>
            <person name="Arachchi H.M."/>
            <person name="Berlin A."/>
            <person name="Borenstein D."/>
            <person name="Brown A."/>
            <person name="Chapman S.B."/>
            <person name="Chen Z."/>
            <person name="Dunbar C.D."/>
            <person name="Engels R."/>
            <person name="Freedman E."/>
            <person name="Gearin G."/>
            <person name="Gellesch M."/>
            <person name="Goldberg J."/>
            <person name="Griggs A."/>
            <person name="Gujja S."/>
            <person name="Heilman E."/>
            <person name="Heiman D."/>
            <person name="Howarth C."/>
            <person name="Jen D."/>
            <person name="Larson L."/>
            <person name="Lui A."/>
            <person name="MacDonald J."/>
            <person name="Mehta T."/>
            <person name="Montmayeur A."/>
            <person name="Neiman D."/>
            <person name="Park D."/>
            <person name="Pearson M."/>
            <person name="Priest M."/>
            <person name="Richards J."/>
            <person name="Roberts A."/>
            <person name="Saif S."/>
            <person name="Shea T."/>
            <person name="Shenoy N."/>
            <person name="Sisk P."/>
            <person name="Stolte C."/>
            <person name="Sykes S."/>
            <person name="Walk T."/>
            <person name="White J."/>
            <person name="Yandava C."/>
            <person name="Haas B."/>
            <person name="Nusbaum C."/>
            <person name="Birren B."/>
        </authorList>
    </citation>
    <scope>NUCLEOTIDE SEQUENCE [LARGE SCALE GENOMIC DNA]</scope>
    <source>
        <strain evidence="12">10403S</strain>
    </source>
</reference>
<dbReference type="KEGG" id="lmt:LMRG_01590"/>
<dbReference type="AlphaFoldDB" id="A0A0H3GJH2"/>
<dbReference type="InterPro" id="IPR036217">
    <property type="entry name" value="MethylDNA_cys_MeTrfase_DNAb"/>
</dbReference>